<dbReference type="InterPro" id="IPR013517">
    <property type="entry name" value="FG-GAP"/>
</dbReference>
<evidence type="ECO:0000313" key="6">
    <source>
        <dbReference type="Proteomes" id="UP000324233"/>
    </source>
</evidence>
<feature type="compositionally biased region" description="Pro residues" evidence="3">
    <location>
        <begin position="11"/>
        <end position="21"/>
    </location>
</feature>
<dbReference type="PROSITE" id="PS50005">
    <property type="entry name" value="TPR"/>
    <property type="match status" value="1"/>
</dbReference>
<feature type="region of interest" description="Disordered" evidence="3">
    <location>
        <begin position="1"/>
        <end position="21"/>
    </location>
</feature>
<evidence type="ECO:0000313" key="5">
    <source>
        <dbReference type="EMBL" id="QEH36446.1"/>
    </source>
</evidence>
<proteinExistence type="predicted"/>
<evidence type="ECO:0000256" key="1">
    <source>
        <dbReference type="ARBA" id="ARBA00022729"/>
    </source>
</evidence>
<keyword evidence="6" id="KW-1185">Reference proteome</keyword>
<dbReference type="SUPFAM" id="SSF48452">
    <property type="entry name" value="TPR-like"/>
    <property type="match status" value="1"/>
</dbReference>
<dbReference type="SMART" id="SM00028">
    <property type="entry name" value="TPR"/>
    <property type="match status" value="4"/>
</dbReference>
<dbReference type="PANTHER" id="PTHR44103:SF1">
    <property type="entry name" value="PROPROTEIN CONVERTASE P"/>
    <property type="match status" value="1"/>
</dbReference>
<feature type="repeat" description="TPR" evidence="2">
    <location>
        <begin position="147"/>
        <end position="180"/>
    </location>
</feature>
<sequence>MEPDWRREPQAPAPQGRPRPAPFLWLLVPALLMTAGCRGDANPPGAPPRGATRRAEGEAKAASPAMPSAGEPAKALAAFNQGTALLEQYRYKDAAAKLRTVVEAFPEWTAARFNYGLALLNLPDDADALKKAGEELGRVVATTPEHRPAQFCLGILEAHGGEYSKAVGHFAKVHEADPEDAFVAFEYAEALRKLDRNDEALGVLERVVERDPGFVSACYSLGMLYNRMRQRDKAVAVLKRFGDLKSQELAVGSYGVVKPYAGRGKYYTALGADSLPIPATPMSPAPRLLFAPEIRSIDCVLSAWSWAGGEVALPGIAVGDVDGDGDQDVILCGAGTDGGVVLLANDGKGAFGRPVRLADRGVSPCLGDLDNDGDLDLWLGRDGQDQLLLNDGRGAFKPAPISTAKDGACLTACARLADLDSDGDLDLMSLRIKAGAVPGDASQTASPSTLLNNNGDGTFPDLAGVLGLDLPDRPSSAVVFDDFDDDRDVDLVLVSPKAPPLAWENHRVGRFRILDSKVTRLDLAGARSVTTGNPFKTGKRDLLLFAGKELALYHNRGGWKFERDDEFSSRYGTLGGTSGQFADLDNDGDLDVLIADAHRRDGSRGPAVLLNDWPIKRFIEATEADAGSLLPRWKCAGDAVAVAADFDGDGTLDLLVASMGGPPVVFDNATRGSHWLALDLKGQRGQDQNSRSPSTSIGARVELRSGAVSQQYVVGTPAGGTAMPPTRVHAGLGASPSVDWLRVNWPDSLLQAEVEVLGDRPLTLNEESRRPSSCPHLFAWNGHAYGFVSDFGGVGGLGFRTGPGSFATPDPTEYVAIPNLAPLDGEYILQVVEPLQELVYFDEAKLIAVDHPAGTTILPNEMAAVGLAPPPFEVFCFREAIAPVRATNGRGDDVTDALARTDRVFAGPVECDRRFVGFAKDHFVELDFGDRLESLPTDTRRILCLDGWVEYSDSTSNFAASQAGLRLKAPSVLVERDGKWTELLHEAGYPAGINHTMTLDLTGKLRPGDRRIRIATNMDVSWDRIYVALPGPASSFGLKEVAPRRADLHFLGYPREYSPDGRQPTLFDYSKVSKSDTWHRLPGAYTRYGDVLDLVTRTDDRFAVMAAGDEITLRFPADAFGPVPAGCVRTFLLKSDSFCKDMDLYTGAGDNVEPMPYHDMKEYPYDPATAPPVPEDVRRSRDQYNTRVIAP</sequence>
<dbReference type="PANTHER" id="PTHR44103">
    <property type="entry name" value="PROPROTEIN CONVERTASE P"/>
    <property type="match status" value="1"/>
</dbReference>
<dbReference type="Gene3D" id="1.25.40.10">
    <property type="entry name" value="Tetratricopeptide repeat domain"/>
    <property type="match status" value="1"/>
</dbReference>
<dbReference type="SUPFAM" id="SSF69318">
    <property type="entry name" value="Integrin alpha N-terminal domain"/>
    <property type="match status" value="1"/>
</dbReference>
<feature type="region of interest" description="Disordered" evidence="3">
    <location>
        <begin position="1164"/>
        <end position="1191"/>
    </location>
</feature>
<dbReference type="Pfam" id="PF13432">
    <property type="entry name" value="TPR_16"/>
    <property type="match status" value="1"/>
</dbReference>
<accession>A0A5B9W704</accession>
<dbReference type="KEGG" id="agv:OJF2_50100"/>
<dbReference type="Proteomes" id="UP000324233">
    <property type="component" value="Chromosome"/>
</dbReference>
<gene>
    <name evidence="5" type="ORF">OJF2_50100</name>
</gene>
<keyword evidence="1" id="KW-0732">Signal</keyword>
<organism evidence="5 6">
    <name type="scientific">Aquisphaera giovannonii</name>
    <dbReference type="NCBI Taxonomy" id="406548"/>
    <lineage>
        <taxon>Bacteria</taxon>
        <taxon>Pseudomonadati</taxon>
        <taxon>Planctomycetota</taxon>
        <taxon>Planctomycetia</taxon>
        <taxon>Isosphaerales</taxon>
        <taxon>Isosphaeraceae</taxon>
        <taxon>Aquisphaera</taxon>
    </lineage>
</organism>
<feature type="domain" description="ASPIC/UnbV" evidence="4">
    <location>
        <begin position="697"/>
        <end position="752"/>
    </location>
</feature>
<dbReference type="InterPro" id="IPR019734">
    <property type="entry name" value="TPR_rpt"/>
</dbReference>
<dbReference type="InterPro" id="IPR011519">
    <property type="entry name" value="UnbV_ASPIC"/>
</dbReference>
<dbReference type="Pfam" id="PF14559">
    <property type="entry name" value="TPR_19"/>
    <property type="match status" value="1"/>
</dbReference>
<reference evidence="5 6" key="1">
    <citation type="submission" date="2019-08" db="EMBL/GenBank/DDBJ databases">
        <title>Deep-cultivation of Planctomycetes and their phenomic and genomic characterization uncovers novel biology.</title>
        <authorList>
            <person name="Wiegand S."/>
            <person name="Jogler M."/>
            <person name="Boedeker C."/>
            <person name="Pinto D."/>
            <person name="Vollmers J."/>
            <person name="Rivas-Marin E."/>
            <person name="Kohn T."/>
            <person name="Peeters S.H."/>
            <person name="Heuer A."/>
            <person name="Rast P."/>
            <person name="Oberbeckmann S."/>
            <person name="Bunk B."/>
            <person name="Jeske O."/>
            <person name="Meyerdierks A."/>
            <person name="Storesund J.E."/>
            <person name="Kallscheuer N."/>
            <person name="Luecker S."/>
            <person name="Lage O.M."/>
            <person name="Pohl T."/>
            <person name="Merkel B.J."/>
            <person name="Hornburger P."/>
            <person name="Mueller R.-W."/>
            <person name="Bruemmer F."/>
            <person name="Labrenz M."/>
            <person name="Spormann A.M."/>
            <person name="Op den Camp H."/>
            <person name="Overmann J."/>
            <person name="Amann R."/>
            <person name="Jetten M.S.M."/>
            <person name="Mascher T."/>
            <person name="Medema M.H."/>
            <person name="Devos D.P."/>
            <person name="Kaster A.-K."/>
            <person name="Ovreas L."/>
            <person name="Rohde M."/>
            <person name="Galperin M.Y."/>
            <person name="Jogler C."/>
        </authorList>
    </citation>
    <scope>NUCLEOTIDE SEQUENCE [LARGE SCALE GENOMIC DNA]</scope>
    <source>
        <strain evidence="5 6">OJF2</strain>
    </source>
</reference>
<dbReference type="Pfam" id="PF07593">
    <property type="entry name" value="UnbV_ASPIC"/>
    <property type="match status" value="1"/>
</dbReference>
<keyword evidence="2" id="KW-0802">TPR repeat</keyword>
<protein>
    <submittedName>
        <fullName evidence="5">FG-GAP repeat protein</fullName>
    </submittedName>
</protein>
<feature type="compositionally biased region" description="Basic and acidic residues" evidence="3">
    <location>
        <begin position="1175"/>
        <end position="1184"/>
    </location>
</feature>
<dbReference type="EMBL" id="CP042997">
    <property type="protein sequence ID" value="QEH36446.1"/>
    <property type="molecule type" value="Genomic_DNA"/>
</dbReference>
<evidence type="ECO:0000259" key="4">
    <source>
        <dbReference type="Pfam" id="PF07593"/>
    </source>
</evidence>
<evidence type="ECO:0000256" key="3">
    <source>
        <dbReference type="SAM" id="MobiDB-lite"/>
    </source>
</evidence>
<evidence type="ECO:0000256" key="2">
    <source>
        <dbReference type="PROSITE-ProRule" id="PRU00339"/>
    </source>
</evidence>
<dbReference type="Gene3D" id="2.130.10.130">
    <property type="entry name" value="Integrin alpha, N-terminal"/>
    <property type="match status" value="2"/>
</dbReference>
<feature type="region of interest" description="Disordered" evidence="3">
    <location>
        <begin position="39"/>
        <end position="69"/>
    </location>
</feature>
<dbReference type="AlphaFoldDB" id="A0A5B9W704"/>
<dbReference type="InterPro" id="IPR028994">
    <property type="entry name" value="Integrin_alpha_N"/>
</dbReference>
<name>A0A5B9W704_9BACT</name>
<dbReference type="InterPro" id="IPR011990">
    <property type="entry name" value="TPR-like_helical_dom_sf"/>
</dbReference>
<dbReference type="Pfam" id="PF13517">
    <property type="entry name" value="FG-GAP_3"/>
    <property type="match status" value="2"/>
</dbReference>